<evidence type="ECO:0000313" key="1">
    <source>
        <dbReference type="EMBL" id="KXJ90251.1"/>
    </source>
</evidence>
<proteinExistence type="predicted"/>
<dbReference type="Proteomes" id="UP000070501">
    <property type="component" value="Unassembled WGS sequence"/>
</dbReference>
<name>A0A136IZ80_9PEZI</name>
<gene>
    <name evidence="1" type="ORF">Micbo1qcDRAFT_176780</name>
</gene>
<sequence>MGLGAVLLTPAGVYPEPLPRYRRVRTAPKILVTRLITTLPTSRIDCCLVRSTRQAQRNACPTTIDWLPVRDQMATTFASVQNGKADSLILNWAPTINENTWDECHVLRL</sequence>
<protein>
    <submittedName>
        <fullName evidence="1">Uncharacterized protein</fullName>
    </submittedName>
</protein>
<dbReference type="EMBL" id="KQ964253">
    <property type="protein sequence ID" value="KXJ90251.1"/>
    <property type="molecule type" value="Genomic_DNA"/>
</dbReference>
<dbReference type="InParanoid" id="A0A136IZ80"/>
<keyword evidence="2" id="KW-1185">Reference proteome</keyword>
<reference evidence="2" key="1">
    <citation type="submission" date="2016-02" db="EMBL/GenBank/DDBJ databases">
        <title>Draft genome sequence of Microdochium bolleyi, a fungal endophyte of beachgrass.</title>
        <authorList>
            <consortium name="DOE Joint Genome Institute"/>
            <person name="David A.S."/>
            <person name="May G."/>
            <person name="Haridas S."/>
            <person name="Lim J."/>
            <person name="Wang M."/>
            <person name="Labutti K."/>
            <person name="Lipzen A."/>
            <person name="Barry K."/>
            <person name="Grigoriev I.V."/>
        </authorList>
    </citation>
    <scope>NUCLEOTIDE SEQUENCE [LARGE SCALE GENOMIC DNA]</scope>
    <source>
        <strain evidence="2">J235TASD1</strain>
    </source>
</reference>
<organism evidence="1 2">
    <name type="scientific">Microdochium bolleyi</name>
    <dbReference type="NCBI Taxonomy" id="196109"/>
    <lineage>
        <taxon>Eukaryota</taxon>
        <taxon>Fungi</taxon>
        <taxon>Dikarya</taxon>
        <taxon>Ascomycota</taxon>
        <taxon>Pezizomycotina</taxon>
        <taxon>Sordariomycetes</taxon>
        <taxon>Xylariomycetidae</taxon>
        <taxon>Xylariales</taxon>
        <taxon>Microdochiaceae</taxon>
        <taxon>Microdochium</taxon>
    </lineage>
</organism>
<dbReference type="AlphaFoldDB" id="A0A136IZ80"/>
<evidence type="ECO:0000313" key="2">
    <source>
        <dbReference type="Proteomes" id="UP000070501"/>
    </source>
</evidence>
<accession>A0A136IZ80</accession>